<evidence type="ECO:0000259" key="1">
    <source>
        <dbReference type="PROSITE" id="PS50097"/>
    </source>
</evidence>
<sequence length="254" mass="29769">MQFKLKYSAFEVKRKQKFVALKGSLSILGENGCVLLTLDSGVVEVGENCGDCRFIWSSENLSQKSFEKITTLTKRMTFLSELWGIFEENVQEKKDEFKLTVKECPLLNMFMVETLCDFTVIVDEHPIKCHKSVLMSESDVFQAMFDNDFREKKESCMRIDEFSYDSVHSMIKFMYCHEVDNIKDLVFDLLLLSDKYNVKKLKMLCENYISSKISVDNFFNIYKTATYNNTPILKQNLRDFLFKNYESLLKHCNS</sequence>
<dbReference type="STRING" id="299467.A0A443SLX5"/>
<keyword evidence="3" id="KW-1185">Reference proteome</keyword>
<dbReference type="InterPro" id="IPR000210">
    <property type="entry name" value="BTB/POZ_dom"/>
</dbReference>
<reference evidence="2 3" key="1">
    <citation type="journal article" date="2018" name="Gigascience">
        <title>Genomes of trombidid mites reveal novel predicted allergens and laterally-transferred genes associated with secondary metabolism.</title>
        <authorList>
            <person name="Dong X."/>
            <person name="Chaisiri K."/>
            <person name="Xia D."/>
            <person name="Armstrong S.D."/>
            <person name="Fang Y."/>
            <person name="Donnelly M.J."/>
            <person name="Kadowaki T."/>
            <person name="McGarry J.W."/>
            <person name="Darby A.C."/>
            <person name="Makepeace B.L."/>
        </authorList>
    </citation>
    <scope>NUCLEOTIDE SEQUENCE [LARGE SCALE GENOMIC DNA]</scope>
    <source>
        <strain evidence="2">UoL-UT</strain>
    </source>
</reference>
<accession>A0A443SLX5</accession>
<gene>
    <name evidence="2" type="ORF">B4U80_12786</name>
</gene>
<dbReference type="CDD" id="cd18186">
    <property type="entry name" value="BTB_POZ_ZBTB_KLHL-like"/>
    <property type="match status" value="1"/>
</dbReference>
<dbReference type="AlphaFoldDB" id="A0A443SLX5"/>
<organism evidence="2 3">
    <name type="scientific">Leptotrombidium deliense</name>
    <dbReference type="NCBI Taxonomy" id="299467"/>
    <lineage>
        <taxon>Eukaryota</taxon>
        <taxon>Metazoa</taxon>
        <taxon>Ecdysozoa</taxon>
        <taxon>Arthropoda</taxon>
        <taxon>Chelicerata</taxon>
        <taxon>Arachnida</taxon>
        <taxon>Acari</taxon>
        <taxon>Acariformes</taxon>
        <taxon>Trombidiformes</taxon>
        <taxon>Prostigmata</taxon>
        <taxon>Anystina</taxon>
        <taxon>Parasitengona</taxon>
        <taxon>Trombiculoidea</taxon>
        <taxon>Trombiculidae</taxon>
        <taxon>Leptotrombidium</taxon>
    </lineage>
</organism>
<dbReference type="OrthoDB" id="6409809at2759"/>
<protein>
    <submittedName>
        <fullName evidence="2">Speckle-type POZ protein-like protein</fullName>
    </submittedName>
</protein>
<dbReference type="InterPro" id="IPR011333">
    <property type="entry name" value="SKP1/BTB/POZ_sf"/>
</dbReference>
<dbReference type="Pfam" id="PF00651">
    <property type="entry name" value="BTB"/>
    <property type="match status" value="1"/>
</dbReference>
<evidence type="ECO:0000313" key="2">
    <source>
        <dbReference type="EMBL" id="RWS28530.1"/>
    </source>
</evidence>
<dbReference type="Gene3D" id="3.30.710.10">
    <property type="entry name" value="Potassium Channel Kv1.1, Chain A"/>
    <property type="match status" value="1"/>
</dbReference>
<dbReference type="PANTHER" id="PTHR24413">
    <property type="entry name" value="SPECKLE-TYPE POZ PROTEIN"/>
    <property type="match status" value="1"/>
</dbReference>
<comment type="caution">
    <text evidence="2">The sequence shown here is derived from an EMBL/GenBank/DDBJ whole genome shotgun (WGS) entry which is preliminary data.</text>
</comment>
<evidence type="ECO:0000313" key="3">
    <source>
        <dbReference type="Proteomes" id="UP000288716"/>
    </source>
</evidence>
<dbReference type="SUPFAM" id="SSF54695">
    <property type="entry name" value="POZ domain"/>
    <property type="match status" value="1"/>
</dbReference>
<proteinExistence type="predicted"/>
<dbReference type="VEuPathDB" id="VectorBase:LDEU003510"/>
<dbReference type="SMART" id="SM00225">
    <property type="entry name" value="BTB"/>
    <property type="match status" value="1"/>
</dbReference>
<dbReference type="PROSITE" id="PS50097">
    <property type="entry name" value="BTB"/>
    <property type="match status" value="1"/>
</dbReference>
<feature type="domain" description="BTB" evidence="1">
    <location>
        <begin position="116"/>
        <end position="183"/>
    </location>
</feature>
<name>A0A443SLX5_9ACAR</name>
<dbReference type="EMBL" id="NCKV01001327">
    <property type="protein sequence ID" value="RWS28530.1"/>
    <property type="molecule type" value="Genomic_DNA"/>
</dbReference>
<dbReference type="Proteomes" id="UP000288716">
    <property type="component" value="Unassembled WGS sequence"/>
</dbReference>